<keyword evidence="3" id="KW-1185">Reference proteome</keyword>
<reference evidence="2" key="1">
    <citation type="submission" date="2022-10" db="EMBL/GenBank/DDBJ databases">
        <title>The WGS of Solirubrobacter ginsenosidimutans DSM 21036.</title>
        <authorList>
            <person name="Jiang Z."/>
        </authorList>
    </citation>
    <scope>NUCLEOTIDE SEQUENCE</scope>
    <source>
        <strain evidence="2">DSM 21036</strain>
    </source>
</reference>
<dbReference type="RefSeq" id="WP_270039589.1">
    <property type="nucleotide sequence ID" value="NZ_JAPDOD010000006.1"/>
</dbReference>
<keyword evidence="1" id="KW-1133">Transmembrane helix</keyword>
<name>A0A9X3MSZ0_9ACTN</name>
<keyword evidence="1" id="KW-0812">Transmembrane</keyword>
<sequence>MRRLLAAALFAAAAFATWLAWIAYEVLCEEGCAGRPWPLVAQLIVACCGLPLVAFAAVAIARGGVRHARRLIVAAAIVYLAWALLLIAA</sequence>
<feature type="transmembrane region" description="Helical" evidence="1">
    <location>
        <begin position="38"/>
        <end position="59"/>
    </location>
</feature>
<evidence type="ECO:0008006" key="4">
    <source>
        <dbReference type="Google" id="ProtNLM"/>
    </source>
</evidence>
<dbReference type="EMBL" id="JAPDOD010000006">
    <property type="protein sequence ID" value="MDA0160640.1"/>
    <property type="molecule type" value="Genomic_DNA"/>
</dbReference>
<proteinExistence type="predicted"/>
<evidence type="ECO:0000256" key="1">
    <source>
        <dbReference type="SAM" id="Phobius"/>
    </source>
</evidence>
<comment type="caution">
    <text evidence="2">The sequence shown here is derived from an EMBL/GenBank/DDBJ whole genome shotgun (WGS) entry which is preliminary data.</text>
</comment>
<dbReference type="Proteomes" id="UP001149140">
    <property type="component" value="Unassembled WGS sequence"/>
</dbReference>
<organism evidence="2 3">
    <name type="scientific">Solirubrobacter ginsenosidimutans</name>
    <dbReference type="NCBI Taxonomy" id="490573"/>
    <lineage>
        <taxon>Bacteria</taxon>
        <taxon>Bacillati</taxon>
        <taxon>Actinomycetota</taxon>
        <taxon>Thermoleophilia</taxon>
        <taxon>Solirubrobacterales</taxon>
        <taxon>Solirubrobacteraceae</taxon>
        <taxon>Solirubrobacter</taxon>
    </lineage>
</organism>
<feature type="transmembrane region" description="Helical" evidence="1">
    <location>
        <begin position="71"/>
        <end position="88"/>
    </location>
</feature>
<evidence type="ECO:0000313" key="2">
    <source>
        <dbReference type="EMBL" id="MDA0160640.1"/>
    </source>
</evidence>
<gene>
    <name evidence="2" type="ORF">OM076_10220</name>
</gene>
<keyword evidence="1" id="KW-0472">Membrane</keyword>
<evidence type="ECO:0000313" key="3">
    <source>
        <dbReference type="Proteomes" id="UP001149140"/>
    </source>
</evidence>
<dbReference type="AlphaFoldDB" id="A0A9X3MSZ0"/>
<accession>A0A9X3MSZ0</accession>
<protein>
    <recommendedName>
        <fullName evidence="4">Transmembrane protein</fullName>
    </recommendedName>
</protein>